<dbReference type="Gene3D" id="3.30.429.10">
    <property type="entry name" value="Macrophage Migration Inhibitory Factor"/>
    <property type="match status" value="1"/>
</dbReference>
<dbReference type="RefSeq" id="WP_128777623.1">
    <property type="nucleotide sequence ID" value="NZ_RYFI01000010.1"/>
</dbReference>
<protein>
    <submittedName>
        <fullName evidence="2">4-oxalocrotonate tautomerase</fullName>
    </submittedName>
</protein>
<dbReference type="InterPro" id="IPR014347">
    <property type="entry name" value="Tautomerase/MIF_sf"/>
</dbReference>
<dbReference type="InterPro" id="IPR028116">
    <property type="entry name" value="Cis-CaaD-like"/>
</dbReference>
<keyword evidence="3" id="KW-1185">Reference proteome</keyword>
<dbReference type="SUPFAM" id="SSF55331">
    <property type="entry name" value="Tautomerase/MIF"/>
    <property type="match status" value="1"/>
</dbReference>
<evidence type="ECO:0000313" key="2">
    <source>
        <dbReference type="EMBL" id="RXF73092.1"/>
    </source>
</evidence>
<sequence length="145" mass="16514">MPTYVCWARTGLLSGDQRRRIAQRITEIHHEAGRAPRYFVQVIFSDIAEQSHFIAGEEAERDHIWIRADIRTGRTQEQKAQIMTRIVDDVCAISGASRESVWVYVSDIPGASVTEFGHILPQPGEEEAWFARLPAELQERLRAIA</sequence>
<evidence type="ECO:0000313" key="3">
    <source>
        <dbReference type="Proteomes" id="UP000289708"/>
    </source>
</evidence>
<gene>
    <name evidence="2" type="ORF">EK403_11410</name>
</gene>
<dbReference type="OrthoDB" id="118855at2"/>
<dbReference type="AlphaFoldDB" id="A0A4V1KJ63"/>
<reference evidence="2 3" key="1">
    <citation type="submission" date="2018-12" db="EMBL/GenBank/DDBJ databases">
        <title>bacterium Hansschlegelia zhihuaiae S113.</title>
        <authorList>
            <person name="He J."/>
        </authorList>
    </citation>
    <scope>NUCLEOTIDE SEQUENCE [LARGE SCALE GENOMIC DNA]</scope>
    <source>
        <strain evidence="2 3">S 113</strain>
    </source>
</reference>
<name>A0A4V1KJ63_9HYPH</name>
<evidence type="ECO:0000259" key="1">
    <source>
        <dbReference type="Pfam" id="PF14832"/>
    </source>
</evidence>
<accession>A0A4V1KJ63</accession>
<feature type="domain" description="Tautomerase cis-CaaD-like" evidence="1">
    <location>
        <begin position="1"/>
        <end position="130"/>
    </location>
</feature>
<comment type="caution">
    <text evidence="2">The sequence shown here is derived from an EMBL/GenBank/DDBJ whole genome shotgun (WGS) entry which is preliminary data.</text>
</comment>
<dbReference type="EMBL" id="RYFI01000010">
    <property type="protein sequence ID" value="RXF73092.1"/>
    <property type="molecule type" value="Genomic_DNA"/>
</dbReference>
<dbReference type="Proteomes" id="UP000289708">
    <property type="component" value="Unassembled WGS sequence"/>
</dbReference>
<proteinExistence type="predicted"/>
<dbReference type="Pfam" id="PF14832">
    <property type="entry name" value="Tautomerase_3"/>
    <property type="match status" value="1"/>
</dbReference>
<organism evidence="2 3">
    <name type="scientific">Hansschlegelia zhihuaiae</name>
    <dbReference type="NCBI Taxonomy" id="405005"/>
    <lineage>
        <taxon>Bacteria</taxon>
        <taxon>Pseudomonadati</taxon>
        <taxon>Pseudomonadota</taxon>
        <taxon>Alphaproteobacteria</taxon>
        <taxon>Hyphomicrobiales</taxon>
        <taxon>Methylopilaceae</taxon>
        <taxon>Hansschlegelia</taxon>
    </lineage>
</organism>